<evidence type="ECO:0000256" key="3">
    <source>
        <dbReference type="ARBA" id="ARBA00011233"/>
    </source>
</evidence>
<dbReference type="InterPro" id="IPR006585">
    <property type="entry name" value="FTP1"/>
</dbReference>
<evidence type="ECO:0000256" key="1">
    <source>
        <dbReference type="ARBA" id="ARBA00002219"/>
    </source>
</evidence>
<comment type="similarity">
    <text evidence="2">Belongs to the fucolectin family.</text>
</comment>
<dbReference type="SUPFAM" id="SSF49785">
    <property type="entry name" value="Galactose-binding domain-like"/>
    <property type="match status" value="1"/>
</dbReference>
<comment type="subunit">
    <text evidence="3">Homotrimer.</text>
</comment>
<comment type="caution">
    <text evidence="9">The sequence shown here is derived from an EMBL/GenBank/DDBJ whole genome shotgun (WGS) entry which is preliminary data.</text>
</comment>
<dbReference type="PROSITE" id="PS50022">
    <property type="entry name" value="FA58C_3"/>
    <property type="match status" value="1"/>
</dbReference>
<dbReference type="Proteomes" id="UP000525623">
    <property type="component" value="Unassembled WGS sequence"/>
</dbReference>
<accession>A0A7W4JH93</accession>
<comment type="function">
    <text evidence="1">Acts as a defensive agent. Recognizes blood group fucosylated oligosaccharides including A, B, H and Lewis B-type antigens. Does not recognize Lewis A antigen and has low affinity for monovalent haptens.</text>
</comment>
<protein>
    <recommendedName>
        <fullName evidence="8">F5/8 type C domain-containing protein</fullName>
    </recommendedName>
</protein>
<keyword evidence="10" id="KW-1185">Reference proteome</keyword>
<dbReference type="PANTHER" id="PTHR45713:SF6">
    <property type="entry name" value="F5_8 TYPE C DOMAIN-CONTAINING PROTEIN"/>
    <property type="match status" value="1"/>
</dbReference>
<evidence type="ECO:0000313" key="9">
    <source>
        <dbReference type="EMBL" id="MBB2181203.1"/>
    </source>
</evidence>
<dbReference type="InterPro" id="IPR051941">
    <property type="entry name" value="BG_Antigen-Binding_Lectin"/>
</dbReference>
<evidence type="ECO:0000256" key="6">
    <source>
        <dbReference type="ARBA" id="ARBA00022837"/>
    </source>
</evidence>
<evidence type="ECO:0000256" key="4">
    <source>
        <dbReference type="ARBA" id="ARBA00022723"/>
    </source>
</evidence>
<keyword evidence="6" id="KW-0106">Calcium</keyword>
<organism evidence="9 10">
    <name type="scientific">Gluconacetobacter tumulicola</name>
    <dbReference type="NCBI Taxonomy" id="1017177"/>
    <lineage>
        <taxon>Bacteria</taxon>
        <taxon>Pseudomonadati</taxon>
        <taxon>Pseudomonadota</taxon>
        <taxon>Alphaproteobacteria</taxon>
        <taxon>Acetobacterales</taxon>
        <taxon>Acetobacteraceae</taxon>
        <taxon>Gluconacetobacter</taxon>
    </lineage>
</organism>
<evidence type="ECO:0000256" key="5">
    <source>
        <dbReference type="ARBA" id="ARBA00022734"/>
    </source>
</evidence>
<name>A0A7W4JH93_9PROT</name>
<feature type="domain" description="F5/8 type C" evidence="8">
    <location>
        <begin position="342"/>
        <end position="432"/>
    </location>
</feature>
<evidence type="ECO:0000259" key="8">
    <source>
        <dbReference type="PROSITE" id="PS50022"/>
    </source>
</evidence>
<dbReference type="EMBL" id="JABEQL010000049">
    <property type="protein sequence ID" value="MBB2181203.1"/>
    <property type="molecule type" value="Genomic_DNA"/>
</dbReference>
<dbReference type="GO" id="GO:0042806">
    <property type="term" value="F:fucose binding"/>
    <property type="evidence" value="ECO:0007669"/>
    <property type="project" value="UniProtKB-ARBA"/>
</dbReference>
<gene>
    <name evidence="9" type="ORF">HLH29_18985</name>
</gene>
<dbReference type="AlphaFoldDB" id="A0A7W4JH93"/>
<dbReference type="InterPro" id="IPR008979">
    <property type="entry name" value="Galactose-bd-like_sf"/>
</dbReference>
<dbReference type="GO" id="GO:0046872">
    <property type="term" value="F:metal ion binding"/>
    <property type="evidence" value="ECO:0007669"/>
    <property type="project" value="UniProtKB-KW"/>
</dbReference>
<dbReference type="Pfam" id="PF22633">
    <property type="entry name" value="F5_F8_type_C_2"/>
    <property type="match status" value="1"/>
</dbReference>
<keyword evidence="5" id="KW-0430">Lectin</keyword>
<dbReference type="GO" id="GO:0010185">
    <property type="term" value="P:regulation of cellular defense response"/>
    <property type="evidence" value="ECO:0007669"/>
    <property type="project" value="UniProtKB-ARBA"/>
</dbReference>
<dbReference type="PANTHER" id="PTHR45713">
    <property type="entry name" value="FTP DOMAIN-CONTAINING PROTEIN"/>
    <property type="match status" value="1"/>
</dbReference>
<keyword evidence="7" id="KW-1015">Disulfide bond</keyword>
<dbReference type="Gene3D" id="2.60.120.260">
    <property type="entry name" value="Galactose-binding domain-like"/>
    <property type="match status" value="1"/>
</dbReference>
<evidence type="ECO:0000313" key="10">
    <source>
        <dbReference type="Proteomes" id="UP000525623"/>
    </source>
</evidence>
<dbReference type="RefSeq" id="WP_182968927.1">
    <property type="nucleotide sequence ID" value="NZ_BAABGC010000005.1"/>
</dbReference>
<keyword evidence="4" id="KW-0479">Metal-binding</keyword>
<dbReference type="InterPro" id="IPR000421">
    <property type="entry name" value="FA58C"/>
</dbReference>
<evidence type="ECO:0000256" key="2">
    <source>
        <dbReference type="ARBA" id="ARBA00010147"/>
    </source>
</evidence>
<dbReference type="SMART" id="SM00607">
    <property type="entry name" value="FTP"/>
    <property type="match status" value="1"/>
</dbReference>
<sequence length="486" mass="56327">MTKNIAIVFRTHYVDDDLIKLAETLGKHSYKIIFAIDAKFPEVSCLSHEKFYVSPGLYKEMGLHYNDPHLLWKCGDYILYALNANYSSFDYYWIVEPDVIINIEDKIGFFKKIDTLSNDDFLSSFMHKSEDDWYWKSSMSKIYETVYRSFYPLVRVSRKAADFLYKERKNLANIFEKDENISSIGWPNDEVFTATVLKNNGYSCNDLNNIIHCYDPNHFNSFTLAHHSEIPPWNGYLYHPVRSGISYLKSAEYLGINRLSSLKQAYQEIDPENHDLANVLISKILTRNKGDNPKYFLDSANEISDGKIVEFTQIVKQTLTICYKESLSFSIVALNEFLNNKSHNIALGMPAWQSSICHHSNVNDTKKDAEGANDGNLNSIYGFHTDEESNPWWSVNLLSAYAIEKIIIYNRRTCSDRLSGFEILSSDDGFEWLNRYTHHGQVGETIEINFSQSFCCKMLRVMLPRVGILHFIEFQVFGEKKIYVNE</sequence>
<reference evidence="9 10" key="1">
    <citation type="submission" date="2020-04" db="EMBL/GenBank/DDBJ databases">
        <title>Description of novel Gluconacetobacter.</title>
        <authorList>
            <person name="Sombolestani A."/>
        </authorList>
    </citation>
    <scope>NUCLEOTIDE SEQUENCE [LARGE SCALE GENOMIC DNA]</scope>
    <source>
        <strain evidence="9 10">LMG 27725</strain>
    </source>
</reference>
<evidence type="ECO:0000256" key="7">
    <source>
        <dbReference type="ARBA" id="ARBA00023157"/>
    </source>
</evidence>
<proteinExistence type="inferred from homology"/>